<comment type="caution">
    <text evidence="1">The sequence shown here is derived from an EMBL/GenBank/DDBJ whole genome shotgun (WGS) entry which is preliminary data.</text>
</comment>
<keyword evidence="1" id="KW-0560">Oxidoreductase</keyword>
<proteinExistence type="predicted"/>
<gene>
    <name evidence="1" type="ORF">MICAF_4990002</name>
</gene>
<name>I4HBF4_MICAE</name>
<reference evidence="1 2" key="1">
    <citation type="submission" date="2012-04" db="EMBL/GenBank/DDBJ databases">
        <authorList>
            <person name="Genoscope - CEA"/>
        </authorList>
    </citation>
    <scope>NUCLEOTIDE SEQUENCE [LARGE SCALE GENOMIC DNA]</scope>
    <source>
        <strain evidence="1 2">9807</strain>
    </source>
</reference>
<protein>
    <submittedName>
        <fullName evidence="1">Putative Short-chain dehydrogenase/reductase family (SDR) putative Glucose/ribitol dehydrogenase</fullName>
        <ecNumber evidence="1">1.1.1.-</ecNumber>
        <ecNumber evidence="1">1.1.1.47</ecNumber>
    </submittedName>
</protein>
<organism evidence="1 2">
    <name type="scientific">Microcystis aeruginosa PCC 9807</name>
    <dbReference type="NCBI Taxonomy" id="1160283"/>
    <lineage>
        <taxon>Bacteria</taxon>
        <taxon>Bacillati</taxon>
        <taxon>Cyanobacteriota</taxon>
        <taxon>Cyanophyceae</taxon>
        <taxon>Oscillatoriophycideae</taxon>
        <taxon>Chroococcales</taxon>
        <taxon>Microcystaceae</taxon>
        <taxon>Microcystis</taxon>
    </lineage>
</organism>
<evidence type="ECO:0000313" key="2">
    <source>
        <dbReference type="Proteomes" id="UP000003613"/>
    </source>
</evidence>
<sequence length="54" mass="5646">MVLPSIIDTPGNREAMGEAKDWVSPQSLAEVICFLAGEGAKDLRGAAIPVYGSL</sequence>
<dbReference type="AlphaFoldDB" id="I4HBF4"/>
<accession>I4HBF4</accession>
<dbReference type="EMBL" id="CAIM01000444">
    <property type="protein sequence ID" value="CCI19378.1"/>
    <property type="molecule type" value="Genomic_DNA"/>
</dbReference>
<evidence type="ECO:0000313" key="1">
    <source>
        <dbReference type="EMBL" id="CCI19378.1"/>
    </source>
</evidence>
<dbReference type="EC" id="1.1.1.-" evidence="1"/>
<dbReference type="Gene3D" id="3.40.50.720">
    <property type="entry name" value="NAD(P)-binding Rossmann-like Domain"/>
    <property type="match status" value="1"/>
</dbReference>
<dbReference type="EC" id="1.1.1.47" evidence="1"/>
<dbReference type="Proteomes" id="UP000003613">
    <property type="component" value="Unassembled WGS sequence"/>
</dbReference>
<dbReference type="GO" id="GO:0047936">
    <property type="term" value="F:glucose 1-dehydrogenase [NAD(P)+] activity"/>
    <property type="evidence" value="ECO:0007669"/>
    <property type="project" value="UniProtKB-EC"/>
</dbReference>
<dbReference type="HOGENOM" id="CLU_3045326_0_0_3"/>